<comment type="caution">
    <text evidence="2">The sequence shown here is derived from an EMBL/GenBank/DDBJ whole genome shotgun (WGS) entry which is preliminary data.</text>
</comment>
<name>A0A4Q7AQM6_9GAMM</name>
<feature type="transmembrane region" description="Helical" evidence="1">
    <location>
        <begin position="40"/>
        <end position="59"/>
    </location>
</feature>
<reference evidence="2 3" key="1">
    <citation type="submission" date="2019-02" db="EMBL/GenBank/DDBJ databases">
        <title>The Batch Genome Submission of Acinetobacter spp. strains.</title>
        <authorList>
            <person name="Qin J."/>
            <person name="Hu Y."/>
            <person name="Ye H."/>
            <person name="Wei L."/>
            <person name="Feng Y."/>
            <person name="Zong Z."/>
        </authorList>
    </citation>
    <scope>NUCLEOTIDE SEQUENCE [LARGE SCALE GENOMIC DNA]</scope>
    <source>
        <strain evidence="2 3">WCHABo060081</strain>
    </source>
</reference>
<keyword evidence="1" id="KW-1133">Transmembrane helix</keyword>
<evidence type="ECO:0000313" key="2">
    <source>
        <dbReference type="EMBL" id="RZG64361.1"/>
    </source>
</evidence>
<keyword evidence="1" id="KW-0812">Transmembrane</keyword>
<dbReference type="AlphaFoldDB" id="A0A4Q7AQM6"/>
<keyword evidence="1" id="KW-0472">Membrane</keyword>
<dbReference type="STRING" id="202951.GCA_001485025_01467"/>
<proteinExistence type="predicted"/>
<dbReference type="EMBL" id="SGSU01000024">
    <property type="protein sequence ID" value="RZG64361.1"/>
    <property type="molecule type" value="Genomic_DNA"/>
</dbReference>
<dbReference type="Proteomes" id="UP000293483">
    <property type="component" value="Unassembled WGS sequence"/>
</dbReference>
<accession>A0A4Q7AQM6</accession>
<organism evidence="2 3">
    <name type="scientific">Acinetobacter bouvetii</name>
    <dbReference type="NCBI Taxonomy" id="202951"/>
    <lineage>
        <taxon>Bacteria</taxon>
        <taxon>Pseudomonadati</taxon>
        <taxon>Pseudomonadota</taxon>
        <taxon>Gammaproteobacteria</taxon>
        <taxon>Moraxellales</taxon>
        <taxon>Moraxellaceae</taxon>
        <taxon>Acinetobacter</taxon>
    </lineage>
</organism>
<protein>
    <recommendedName>
        <fullName evidence="4">Transmembrane protein</fullName>
    </recommendedName>
</protein>
<dbReference type="RefSeq" id="WP_130148313.1">
    <property type="nucleotide sequence ID" value="NZ_SGSU01000024.1"/>
</dbReference>
<evidence type="ECO:0000313" key="3">
    <source>
        <dbReference type="Proteomes" id="UP000293483"/>
    </source>
</evidence>
<sequence length="153" mass="17719">MSNFLIIWGLILFFFSFLGFSAALAVYLPKAEKENEKWAVLPFVVMGLMLTAGFISYHFGMKMKKEKPMALSTACAVVLRYQHYENCAGRGGIRCQPYEKILLKLDGSEYSRAMRFDTHIARKNINDRVCFSFYDRNKYSHLKSSNITQWMTP</sequence>
<gene>
    <name evidence="2" type="ORF">EXE25_16970</name>
</gene>
<evidence type="ECO:0008006" key="4">
    <source>
        <dbReference type="Google" id="ProtNLM"/>
    </source>
</evidence>
<evidence type="ECO:0000256" key="1">
    <source>
        <dbReference type="SAM" id="Phobius"/>
    </source>
</evidence>
<feature type="transmembrane region" description="Helical" evidence="1">
    <location>
        <begin position="7"/>
        <end position="28"/>
    </location>
</feature>